<accession>A0A2P2QQJ9</accession>
<organism evidence="1">
    <name type="scientific">Rhizophora mucronata</name>
    <name type="common">Asiatic mangrove</name>
    <dbReference type="NCBI Taxonomy" id="61149"/>
    <lineage>
        <taxon>Eukaryota</taxon>
        <taxon>Viridiplantae</taxon>
        <taxon>Streptophyta</taxon>
        <taxon>Embryophyta</taxon>
        <taxon>Tracheophyta</taxon>
        <taxon>Spermatophyta</taxon>
        <taxon>Magnoliopsida</taxon>
        <taxon>eudicotyledons</taxon>
        <taxon>Gunneridae</taxon>
        <taxon>Pentapetalae</taxon>
        <taxon>rosids</taxon>
        <taxon>fabids</taxon>
        <taxon>Malpighiales</taxon>
        <taxon>Rhizophoraceae</taxon>
        <taxon>Rhizophora</taxon>
    </lineage>
</organism>
<name>A0A2P2QQJ9_RHIMU</name>
<reference evidence="1" key="1">
    <citation type="submission" date="2018-02" db="EMBL/GenBank/DDBJ databases">
        <title>Rhizophora mucronata_Transcriptome.</title>
        <authorList>
            <person name="Meera S.P."/>
            <person name="Sreeshan A."/>
            <person name="Augustine A."/>
        </authorList>
    </citation>
    <scope>NUCLEOTIDE SEQUENCE</scope>
    <source>
        <tissue evidence="1">Leaf</tissue>
    </source>
</reference>
<sequence length="39" mass="4351">MILLMGAGKTEPKLPMESTLHRSMLHALLMLRETTNSVV</sequence>
<evidence type="ECO:0000313" key="1">
    <source>
        <dbReference type="EMBL" id="MBX69299.1"/>
    </source>
</evidence>
<proteinExistence type="predicted"/>
<dbReference type="AlphaFoldDB" id="A0A2P2QQJ9"/>
<dbReference type="EMBL" id="GGEC01088815">
    <property type="protein sequence ID" value="MBX69299.1"/>
    <property type="molecule type" value="Transcribed_RNA"/>
</dbReference>
<protein>
    <submittedName>
        <fullName evidence="1">Uncharacterized protein</fullName>
    </submittedName>
</protein>